<dbReference type="OrthoDB" id="425763at2"/>
<keyword evidence="1" id="KW-0812">Transmembrane</keyword>
<dbReference type="EnsemblBacteria" id="BAC92304">
    <property type="protein sequence ID" value="BAC92304"/>
    <property type="gene ID" value="BAC92304"/>
</dbReference>
<dbReference type="AlphaFoldDB" id="Q7ND73"/>
<dbReference type="eggNOG" id="ENOG50335CA">
    <property type="taxonomic scope" value="Bacteria"/>
</dbReference>
<dbReference type="HOGENOM" id="CLU_2218187_0_0_3"/>
<dbReference type="EMBL" id="BA000045">
    <property type="protein sequence ID" value="BAC92304.1"/>
    <property type="molecule type" value="Genomic_DNA"/>
</dbReference>
<evidence type="ECO:0000256" key="1">
    <source>
        <dbReference type="SAM" id="Phobius"/>
    </source>
</evidence>
<dbReference type="KEGG" id="gvi:glr4363"/>
<organism evidence="2 3">
    <name type="scientific">Gloeobacter violaceus (strain ATCC 29082 / PCC 7421)</name>
    <dbReference type="NCBI Taxonomy" id="251221"/>
    <lineage>
        <taxon>Bacteria</taxon>
        <taxon>Bacillati</taxon>
        <taxon>Cyanobacteriota</taxon>
        <taxon>Cyanophyceae</taxon>
        <taxon>Gloeobacterales</taxon>
        <taxon>Gloeobacteraceae</taxon>
        <taxon>Gloeobacter</taxon>
    </lineage>
</organism>
<gene>
    <name evidence="2" type="ordered locus">glr4363</name>
</gene>
<feature type="transmembrane region" description="Helical" evidence="1">
    <location>
        <begin position="84"/>
        <end position="102"/>
    </location>
</feature>
<reference evidence="2 3" key="1">
    <citation type="journal article" date="2003" name="DNA Res.">
        <title>Complete genome structure of Gloeobacter violaceus PCC 7421, a cyanobacterium that lacks thylakoids.</title>
        <authorList>
            <person name="Nakamura Y."/>
            <person name="Kaneko T."/>
            <person name="Sato S."/>
            <person name="Mimuro M."/>
            <person name="Miyashita H."/>
            <person name="Tsuchiya T."/>
            <person name="Sasamoto S."/>
            <person name="Watanabe A."/>
            <person name="Kawashima K."/>
            <person name="Kishida Y."/>
            <person name="Kiyokawa C."/>
            <person name="Kohara M."/>
            <person name="Matsumoto M."/>
            <person name="Matsuno A."/>
            <person name="Nakazaki N."/>
            <person name="Shimpo S."/>
            <person name="Takeuchi C."/>
            <person name="Yamada M."/>
            <person name="Tabata S."/>
        </authorList>
    </citation>
    <scope>NUCLEOTIDE SEQUENCE [LARGE SCALE GENOMIC DNA]</scope>
    <source>
        <strain evidence="3">ATCC 29082 / PCC 7421</strain>
    </source>
</reference>
<reference evidence="2 3" key="2">
    <citation type="journal article" date="2003" name="DNA Res.">
        <title>Complete genome structure of Gloeobacter violaceus PCC 7421, a cyanobacterium that lacks thylakoids (supplement).</title>
        <authorList>
            <person name="Nakamura Y."/>
            <person name="Kaneko T."/>
            <person name="Sato S."/>
            <person name="Mimuro M."/>
            <person name="Miyashita H."/>
            <person name="Tsuchiya T."/>
            <person name="Sasamoto S."/>
            <person name="Watanabe A."/>
            <person name="Kawashima K."/>
            <person name="Kishida Y."/>
            <person name="Kiyokawa C."/>
            <person name="Kohara M."/>
            <person name="Matsumoto M."/>
            <person name="Matsuno A."/>
            <person name="Nakazaki N."/>
            <person name="Shimpo S."/>
            <person name="Takeuchi C."/>
            <person name="Yamada M."/>
            <person name="Tabata S."/>
        </authorList>
    </citation>
    <scope>NUCLEOTIDE SEQUENCE [LARGE SCALE GENOMIC DNA]</scope>
    <source>
        <strain evidence="3">ATCC 29082 / PCC 7421</strain>
    </source>
</reference>
<dbReference type="STRING" id="251221.gene:10761882"/>
<dbReference type="Proteomes" id="UP000000557">
    <property type="component" value="Chromosome"/>
</dbReference>
<sequence length="112" mass="12560">MDSLGISMESIVWQNAVIVVSFVACAIGLVLVLGFRCTPADEYERVDEALFAMIFAYWMVYCASVAIVRFGWLEGEFVIRSLRATSVLAYLLTWASVLSLPLHRFSASREIE</sequence>
<dbReference type="InParanoid" id="Q7ND73"/>
<accession>Q7ND73</accession>
<protein>
    <submittedName>
        <fullName evidence="2">Glr4363 protein</fullName>
    </submittedName>
</protein>
<keyword evidence="3" id="KW-1185">Reference proteome</keyword>
<proteinExistence type="predicted"/>
<feature type="transmembrane region" description="Helical" evidence="1">
    <location>
        <begin position="12"/>
        <end position="37"/>
    </location>
</feature>
<name>Q7ND73_GLOVI</name>
<evidence type="ECO:0000313" key="3">
    <source>
        <dbReference type="Proteomes" id="UP000000557"/>
    </source>
</evidence>
<feature type="transmembrane region" description="Helical" evidence="1">
    <location>
        <begin position="49"/>
        <end position="72"/>
    </location>
</feature>
<evidence type="ECO:0000313" key="2">
    <source>
        <dbReference type="EMBL" id="BAC92304.1"/>
    </source>
</evidence>
<keyword evidence="1" id="KW-0472">Membrane</keyword>
<keyword evidence="1" id="KW-1133">Transmembrane helix</keyword>
<dbReference type="PhylomeDB" id="Q7ND73"/>